<accession>A0A3R8LDJ7</accession>
<dbReference type="Proteomes" id="UP000274920">
    <property type="component" value="Unassembled WGS sequence"/>
</dbReference>
<keyword evidence="8 9" id="KW-0472">Membrane</keyword>
<dbReference type="InterPro" id="IPR011527">
    <property type="entry name" value="ABC1_TM_dom"/>
</dbReference>
<dbReference type="InterPro" id="IPR003593">
    <property type="entry name" value="AAA+_ATPase"/>
</dbReference>
<protein>
    <submittedName>
        <fullName evidence="12">ABC transporter ATP-binding protein</fullName>
    </submittedName>
</protein>
<gene>
    <name evidence="12" type="ORF">EBB54_06345</name>
</gene>
<evidence type="ECO:0000256" key="8">
    <source>
        <dbReference type="ARBA" id="ARBA00023136"/>
    </source>
</evidence>
<dbReference type="SMART" id="SM00382">
    <property type="entry name" value="AAA"/>
    <property type="match status" value="1"/>
</dbReference>
<dbReference type="InterPro" id="IPR027417">
    <property type="entry name" value="P-loop_NTPase"/>
</dbReference>
<dbReference type="PROSITE" id="PS50929">
    <property type="entry name" value="ABC_TM1F"/>
    <property type="match status" value="1"/>
</dbReference>
<evidence type="ECO:0000259" key="10">
    <source>
        <dbReference type="PROSITE" id="PS50893"/>
    </source>
</evidence>
<sequence>MKRVEDNNRLQMMSSDEKGIETENKEQSWKPFFHLLRSVKLPWALIIVCTLVNLLQSQLGLLFPQYTEKIYAGDFSREIAGTAVAVVLGKALCMAVYQYVGRYTSHLNQMRFQNYIWRKLSRLPLSYFEKHEPRDLISRNTEDTLTVGEFLSYGISRILSTVYGFAGAFILIFGYDWRLAASMAVCLPLCYIVGVIAGRYYFKMNNRLQGKLADMTRYFSAVLPYITLVKLFGQENREEKNGEDWIERYYKTSFCNTLVSTAVSFATTMTTVLQTLVIILMGVWLVRDGSIDIGDWIAFYMYANMLNNSFTIIMNIWGELKRNQGCCARIAAVTGIPAEENPGTLGAGEISGDMEFRNITFAYHEKKVLDNVSFTVPYGKMTAVVGPSGAGKSTILHLAERLYTPDEGQILWGQKAAGEYELHSWRRAIGYIPQDAQLFAGTIRENIMQGVTGDIGEEQVRRAAMQADALEFIESFEKGFDTEVGENGTKLSGGQRQRIAIARALLMNARILILDEATSNLDAEAEYAIGQTLKELRKDHTILMVAHRMDRVKDADQIIVMEHTRIQGSGTHEELMQSNELYRQMVDLQAERIAV</sequence>
<dbReference type="RefSeq" id="WP_125126784.1">
    <property type="nucleotide sequence ID" value="NZ_RHJS01000002.1"/>
</dbReference>
<feature type="transmembrane region" description="Helical" evidence="9">
    <location>
        <begin position="79"/>
        <end position="100"/>
    </location>
</feature>
<dbReference type="EMBL" id="RHJS01000002">
    <property type="protein sequence ID" value="RRK31034.1"/>
    <property type="molecule type" value="Genomic_DNA"/>
</dbReference>
<dbReference type="AlphaFoldDB" id="A0A3R8LDJ7"/>
<dbReference type="Gene3D" id="3.40.50.300">
    <property type="entry name" value="P-loop containing nucleotide triphosphate hydrolases"/>
    <property type="match status" value="1"/>
</dbReference>
<keyword evidence="3" id="KW-1003">Cell membrane</keyword>
<evidence type="ECO:0000256" key="4">
    <source>
        <dbReference type="ARBA" id="ARBA00022692"/>
    </source>
</evidence>
<dbReference type="GO" id="GO:0005524">
    <property type="term" value="F:ATP binding"/>
    <property type="evidence" value="ECO:0007669"/>
    <property type="project" value="UniProtKB-KW"/>
</dbReference>
<keyword evidence="6 12" id="KW-0067">ATP-binding</keyword>
<feature type="transmembrane region" description="Helical" evidence="9">
    <location>
        <begin position="41"/>
        <end position="59"/>
    </location>
</feature>
<comment type="subcellular location">
    <subcellularLocation>
        <location evidence="1">Cell membrane</location>
        <topology evidence="1">Multi-pass membrane protein</topology>
    </subcellularLocation>
</comment>
<dbReference type="FunFam" id="3.40.50.300:FF:000221">
    <property type="entry name" value="Multidrug ABC transporter ATP-binding protein"/>
    <property type="match status" value="1"/>
</dbReference>
<dbReference type="PROSITE" id="PS50893">
    <property type="entry name" value="ABC_TRANSPORTER_2"/>
    <property type="match status" value="1"/>
</dbReference>
<dbReference type="GO" id="GO:0016887">
    <property type="term" value="F:ATP hydrolysis activity"/>
    <property type="evidence" value="ECO:0007669"/>
    <property type="project" value="InterPro"/>
</dbReference>
<evidence type="ECO:0000256" key="3">
    <source>
        <dbReference type="ARBA" id="ARBA00022475"/>
    </source>
</evidence>
<feature type="transmembrane region" description="Helical" evidence="9">
    <location>
        <begin position="258"/>
        <end position="285"/>
    </location>
</feature>
<dbReference type="InterPro" id="IPR036640">
    <property type="entry name" value="ABC1_TM_sf"/>
</dbReference>
<dbReference type="InterPro" id="IPR017871">
    <property type="entry name" value="ABC_transporter-like_CS"/>
</dbReference>
<keyword evidence="7 9" id="KW-1133">Transmembrane helix</keyword>
<dbReference type="PANTHER" id="PTHR43394:SF1">
    <property type="entry name" value="ATP-BINDING CASSETTE SUB-FAMILY B MEMBER 10, MITOCHONDRIAL"/>
    <property type="match status" value="1"/>
</dbReference>
<evidence type="ECO:0000313" key="12">
    <source>
        <dbReference type="EMBL" id="RRK31034.1"/>
    </source>
</evidence>
<dbReference type="GO" id="GO:0005886">
    <property type="term" value="C:plasma membrane"/>
    <property type="evidence" value="ECO:0007669"/>
    <property type="project" value="UniProtKB-SubCell"/>
</dbReference>
<evidence type="ECO:0000313" key="13">
    <source>
        <dbReference type="Proteomes" id="UP000274920"/>
    </source>
</evidence>
<dbReference type="SUPFAM" id="SSF90123">
    <property type="entry name" value="ABC transporter transmembrane region"/>
    <property type="match status" value="1"/>
</dbReference>
<evidence type="ECO:0000256" key="2">
    <source>
        <dbReference type="ARBA" id="ARBA00022448"/>
    </source>
</evidence>
<dbReference type="InterPro" id="IPR003439">
    <property type="entry name" value="ABC_transporter-like_ATP-bd"/>
</dbReference>
<keyword evidence="4 9" id="KW-0812">Transmembrane</keyword>
<evidence type="ECO:0000256" key="6">
    <source>
        <dbReference type="ARBA" id="ARBA00022840"/>
    </source>
</evidence>
<dbReference type="InterPro" id="IPR039421">
    <property type="entry name" value="Type_1_exporter"/>
</dbReference>
<dbReference type="GO" id="GO:0015421">
    <property type="term" value="F:ABC-type oligopeptide transporter activity"/>
    <property type="evidence" value="ECO:0007669"/>
    <property type="project" value="TreeGrafter"/>
</dbReference>
<dbReference type="PROSITE" id="PS00211">
    <property type="entry name" value="ABC_TRANSPORTER_1"/>
    <property type="match status" value="1"/>
</dbReference>
<dbReference type="PANTHER" id="PTHR43394">
    <property type="entry name" value="ATP-DEPENDENT PERMEASE MDL1, MITOCHONDRIAL"/>
    <property type="match status" value="1"/>
</dbReference>
<feature type="transmembrane region" description="Helical" evidence="9">
    <location>
        <begin position="297"/>
        <end position="317"/>
    </location>
</feature>
<keyword evidence="13" id="KW-1185">Reference proteome</keyword>
<dbReference type="SUPFAM" id="SSF52540">
    <property type="entry name" value="P-loop containing nucleoside triphosphate hydrolases"/>
    <property type="match status" value="1"/>
</dbReference>
<dbReference type="CDD" id="cd07346">
    <property type="entry name" value="ABC_6TM_exporters"/>
    <property type="match status" value="1"/>
</dbReference>
<dbReference type="Pfam" id="PF00664">
    <property type="entry name" value="ABC_membrane"/>
    <property type="match status" value="1"/>
</dbReference>
<comment type="caution">
    <text evidence="12">The sequence shown here is derived from an EMBL/GenBank/DDBJ whole genome shotgun (WGS) entry which is preliminary data.</text>
</comment>
<proteinExistence type="predicted"/>
<feature type="domain" description="ABC transmembrane type-1" evidence="11">
    <location>
        <begin position="43"/>
        <end position="322"/>
    </location>
</feature>
<feature type="transmembrane region" description="Helical" evidence="9">
    <location>
        <begin position="158"/>
        <end position="175"/>
    </location>
</feature>
<feature type="transmembrane region" description="Helical" evidence="9">
    <location>
        <begin position="181"/>
        <end position="202"/>
    </location>
</feature>
<keyword evidence="5" id="KW-0547">Nucleotide-binding</keyword>
<dbReference type="Pfam" id="PF00005">
    <property type="entry name" value="ABC_tran"/>
    <property type="match status" value="1"/>
</dbReference>
<evidence type="ECO:0000256" key="7">
    <source>
        <dbReference type="ARBA" id="ARBA00022989"/>
    </source>
</evidence>
<feature type="domain" description="ABC transporter" evidence="10">
    <location>
        <begin position="354"/>
        <end position="588"/>
    </location>
</feature>
<reference evidence="12" key="1">
    <citation type="submission" date="2018-10" db="EMBL/GenBank/DDBJ databases">
        <title>Schaedlerella arabinophila gen. nov. sp. nov., isolated from the mouse intestinal tract and comparative analysis with the genome of the closely related altered Schaedler flora strain ASF502.</title>
        <authorList>
            <person name="Miyake S."/>
            <person name="Soh M."/>
            <person name="Seedorf H."/>
        </authorList>
    </citation>
    <scope>NUCLEOTIDE SEQUENCE [LARGE SCALE GENOMIC DNA]</scope>
    <source>
        <strain evidence="12">DSM 106076</strain>
    </source>
</reference>
<organism evidence="12 13">
    <name type="scientific">Schaedlerella arabinosiphila</name>
    <dbReference type="NCBI Taxonomy" id="2044587"/>
    <lineage>
        <taxon>Bacteria</taxon>
        <taxon>Bacillati</taxon>
        <taxon>Bacillota</taxon>
        <taxon>Clostridia</taxon>
        <taxon>Lachnospirales</taxon>
        <taxon>Lachnospiraceae</taxon>
        <taxon>Schaedlerella</taxon>
    </lineage>
</organism>
<keyword evidence="2" id="KW-0813">Transport</keyword>
<dbReference type="Gene3D" id="1.20.1560.10">
    <property type="entry name" value="ABC transporter type 1, transmembrane domain"/>
    <property type="match status" value="1"/>
</dbReference>
<evidence type="ECO:0000256" key="1">
    <source>
        <dbReference type="ARBA" id="ARBA00004651"/>
    </source>
</evidence>
<evidence type="ECO:0000259" key="11">
    <source>
        <dbReference type="PROSITE" id="PS50929"/>
    </source>
</evidence>
<name>A0A3R8LDJ7_9FIRM</name>
<evidence type="ECO:0000256" key="5">
    <source>
        <dbReference type="ARBA" id="ARBA00022741"/>
    </source>
</evidence>
<evidence type="ECO:0000256" key="9">
    <source>
        <dbReference type="SAM" id="Phobius"/>
    </source>
</evidence>